<dbReference type="Pfam" id="PF21028">
    <property type="entry name" value="DUF1285_C"/>
    <property type="match status" value="1"/>
</dbReference>
<dbReference type="InterPro" id="IPR010707">
    <property type="entry name" value="DUF1285"/>
</dbReference>
<protein>
    <submittedName>
        <fullName evidence="3">DUF1285 domain-containing protein</fullName>
    </submittedName>
</protein>
<dbReference type="InterPro" id="IPR048342">
    <property type="entry name" value="DUF1285_C"/>
</dbReference>
<dbReference type="Pfam" id="PF06938">
    <property type="entry name" value="DUF1285_N"/>
    <property type="match status" value="1"/>
</dbReference>
<dbReference type="PIRSF" id="PIRSF029557">
    <property type="entry name" value="UCP029557"/>
    <property type="match status" value="1"/>
</dbReference>
<sequence>MAGQERKPRSLKELMETGGGLTGFAWPAHENQFDIAIRRDGTWTHQGDPIRREKLVKLFATVLQRDAEGVYWLVTPGERGRVAVEDAPFVAVELDADSTPGTLRFRTNLDHWVTAGADHPIRVEENAETGEPSPYVLVRDRLEALIARSVFYELVDRAVARTVDGRTMLGVESAGRFFPLGPADGG</sequence>
<dbReference type="Gene3D" id="3.10.540.10">
    <property type="entry name" value="duf1285 like domain"/>
    <property type="match status" value="1"/>
</dbReference>
<keyword evidence="4" id="KW-1185">Reference proteome</keyword>
<evidence type="ECO:0000313" key="4">
    <source>
        <dbReference type="Proteomes" id="UP000672602"/>
    </source>
</evidence>
<accession>A0A8J7SLJ2</accession>
<evidence type="ECO:0000313" key="3">
    <source>
        <dbReference type="EMBL" id="MBP5856281.1"/>
    </source>
</evidence>
<evidence type="ECO:0000259" key="1">
    <source>
        <dbReference type="Pfam" id="PF06938"/>
    </source>
</evidence>
<organism evidence="3 4">
    <name type="scientific">Marivibrio halodurans</name>
    <dbReference type="NCBI Taxonomy" id="2039722"/>
    <lineage>
        <taxon>Bacteria</taxon>
        <taxon>Pseudomonadati</taxon>
        <taxon>Pseudomonadota</taxon>
        <taxon>Alphaproteobacteria</taxon>
        <taxon>Rhodospirillales</taxon>
        <taxon>Rhodospirillaceae</taxon>
        <taxon>Marivibrio</taxon>
    </lineage>
</organism>
<name>A0A8J7SLJ2_9PROT</name>
<dbReference type="EMBL" id="JAGMWN010000002">
    <property type="protein sequence ID" value="MBP5856281.1"/>
    <property type="molecule type" value="Genomic_DNA"/>
</dbReference>
<comment type="caution">
    <text evidence="3">The sequence shown here is derived from an EMBL/GenBank/DDBJ whole genome shotgun (WGS) entry which is preliminary data.</text>
</comment>
<reference evidence="3" key="1">
    <citation type="submission" date="2021-04" db="EMBL/GenBank/DDBJ databases">
        <authorList>
            <person name="Zhang D.-C."/>
        </authorList>
    </citation>
    <scope>NUCLEOTIDE SEQUENCE</scope>
    <source>
        <strain evidence="3">CGMCC 1.15697</strain>
    </source>
</reference>
<proteinExistence type="predicted"/>
<gene>
    <name evidence="3" type="ORF">KAJ83_04625</name>
</gene>
<dbReference type="InterPro" id="IPR023361">
    <property type="entry name" value="DUF1285_beta_roll_sf"/>
</dbReference>
<feature type="domain" description="DUF1285" evidence="2">
    <location>
        <begin position="88"/>
        <end position="180"/>
    </location>
</feature>
<dbReference type="RefSeq" id="WP_210680873.1">
    <property type="nucleotide sequence ID" value="NZ_JAGMWN010000002.1"/>
</dbReference>
<dbReference type="Gene3D" id="2.30.270.10">
    <property type="entry name" value="duf1285 protein"/>
    <property type="match status" value="1"/>
</dbReference>
<dbReference type="Proteomes" id="UP000672602">
    <property type="component" value="Unassembled WGS sequence"/>
</dbReference>
<feature type="domain" description="DUF1285" evidence="1">
    <location>
        <begin position="27"/>
        <end position="87"/>
    </location>
</feature>
<dbReference type="AlphaFoldDB" id="A0A8J7SLJ2"/>
<evidence type="ECO:0000259" key="2">
    <source>
        <dbReference type="Pfam" id="PF21028"/>
    </source>
</evidence>
<dbReference type="InterPro" id="IPR048341">
    <property type="entry name" value="DUF1285_N"/>
</dbReference>